<comment type="similarity">
    <text evidence="3">Belongs to the FdhD family.</text>
</comment>
<name>A0A5Q2F7C1_9ACTN</name>
<dbReference type="SUPFAM" id="SSF53927">
    <property type="entry name" value="Cytidine deaminase-like"/>
    <property type="match status" value="1"/>
</dbReference>
<organism evidence="4 5">
    <name type="scientific">Raineyella fluvialis</name>
    <dbReference type="NCBI Taxonomy" id="2662261"/>
    <lineage>
        <taxon>Bacteria</taxon>
        <taxon>Bacillati</taxon>
        <taxon>Actinomycetota</taxon>
        <taxon>Actinomycetes</taxon>
        <taxon>Propionibacteriales</taxon>
        <taxon>Propionibacteriaceae</taxon>
        <taxon>Raineyella</taxon>
    </lineage>
</organism>
<dbReference type="GO" id="GO:0016783">
    <property type="term" value="F:sulfurtransferase activity"/>
    <property type="evidence" value="ECO:0007669"/>
    <property type="project" value="InterPro"/>
</dbReference>
<evidence type="ECO:0000313" key="4">
    <source>
        <dbReference type="EMBL" id="QGF22890.1"/>
    </source>
</evidence>
<dbReference type="Gene3D" id="3.10.20.10">
    <property type="match status" value="1"/>
</dbReference>
<keyword evidence="5" id="KW-1185">Reference proteome</keyword>
<dbReference type="NCBIfam" id="NF001943">
    <property type="entry name" value="PRK00724.1-2"/>
    <property type="match status" value="1"/>
</dbReference>
<dbReference type="NCBIfam" id="TIGR00129">
    <property type="entry name" value="fdhD_narQ"/>
    <property type="match status" value="1"/>
</dbReference>
<protein>
    <recommendedName>
        <fullName evidence="3">Sulfur carrier protein FdhD</fullName>
    </recommendedName>
</protein>
<feature type="binding site" evidence="3">
    <location>
        <begin position="261"/>
        <end position="266"/>
    </location>
    <ligand>
        <name>Mo-bis(molybdopterin guanine dinucleotide)</name>
        <dbReference type="ChEBI" id="CHEBI:60539"/>
    </ligand>
</feature>
<dbReference type="HAMAP" id="MF_00187">
    <property type="entry name" value="FdhD"/>
    <property type="match status" value="1"/>
</dbReference>
<comment type="function">
    <text evidence="3">Required for formate dehydrogenase (FDH) activity. Acts as a sulfur carrier protein that transfers sulfur from IscS to the molybdenum cofactor prior to its insertion into FDH.</text>
</comment>
<gene>
    <name evidence="3 4" type="primary">fdhD</name>
    <name evidence="4" type="ORF">Rai3103_03515</name>
</gene>
<accession>A0A5Q2F7C1</accession>
<sequence length="277" mass="29784">MGRVTQRRRITTIEPGGTTRTRIDSLVVEEPLEIRLNGEPWAVTMRTPGHDIELVHGFLLSEGIITSAEDIRTARYCEGSVMSDETGTDVNTYNVLSLALAPGVAMPEPRRSTVATSSCGVCGQASIDTIRTRSPWPLPADRTPVDPALLAVLPERLRQAQRQFAATGGLHASGIFSTDGELLVAREDVGRHNAADKAIGWAMLRDRLPLHDAVLVLSGRTSFELIQKAMVAGIPTVVAISAPSSLAVELAEDAGMTLTGFVREGRMNVYSGAEHLH</sequence>
<dbReference type="KEGG" id="rain:Rai3103_03515"/>
<dbReference type="PIRSF" id="PIRSF015626">
    <property type="entry name" value="FdhD"/>
    <property type="match status" value="1"/>
</dbReference>
<evidence type="ECO:0000256" key="2">
    <source>
        <dbReference type="ARBA" id="ARBA00023150"/>
    </source>
</evidence>
<keyword evidence="2 3" id="KW-0501">Molybdenum cofactor biosynthesis</keyword>
<dbReference type="PANTHER" id="PTHR30592">
    <property type="entry name" value="FORMATE DEHYDROGENASE"/>
    <property type="match status" value="1"/>
</dbReference>
<evidence type="ECO:0000313" key="5">
    <source>
        <dbReference type="Proteomes" id="UP000386847"/>
    </source>
</evidence>
<evidence type="ECO:0000256" key="3">
    <source>
        <dbReference type="HAMAP-Rule" id="MF_00187"/>
    </source>
</evidence>
<dbReference type="GO" id="GO:0006777">
    <property type="term" value="P:Mo-molybdopterin cofactor biosynthetic process"/>
    <property type="evidence" value="ECO:0007669"/>
    <property type="project" value="UniProtKB-UniRule"/>
</dbReference>
<dbReference type="Gene3D" id="3.40.140.10">
    <property type="entry name" value="Cytidine Deaminase, domain 2"/>
    <property type="match status" value="1"/>
</dbReference>
<proteinExistence type="inferred from homology"/>
<evidence type="ECO:0000256" key="1">
    <source>
        <dbReference type="ARBA" id="ARBA00022490"/>
    </source>
</evidence>
<keyword evidence="4" id="KW-0808">Transferase</keyword>
<dbReference type="EMBL" id="CP045725">
    <property type="protein sequence ID" value="QGF22890.1"/>
    <property type="molecule type" value="Genomic_DNA"/>
</dbReference>
<dbReference type="AlphaFoldDB" id="A0A5Q2F7C1"/>
<dbReference type="InterPro" id="IPR016193">
    <property type="entry name" value="Cytidine_deaminase-like"/>
</dbReference>
<dbReference type="Proteomes" id="UP000386847">
    <property type="component" value="Chromosome"/>
</dbReference>
<comment type="subcellular location">
    <subcellularLocation>
        <location evidence="3">Cytoplasm</location>
    </subcellularLocation>
</comment>
<dbReference type="PANTHER" id="PTHR30592:SF1">
    <property type="entry name" value="SULFUR CARRIER PROTEIN FDHD"/>
    <property type="match status" value="1"/>
</dbReference>
<dbReference type="Pfam" id="PF02634">
    <property type="entry name" value="FdhD-NarQ"/>
    <property type="match status" value="1"/>
</dbReference>
<feature type="active site" description="Cysteine persulfide intermediate" evidence="3">
    <location>
        <position position="119"/>
    </location>
</feature>
<dbReference type="GO" id="GO:0097163">
    <property type="term" value="F:sulfur carrier activity"/>
    <property type="evidence" value="ECO:0007669"/>
    <property type="project" value="UniProtKB-UniRule"/>
</dbReference>
<dbReference type="InterPro" id="IPR003786">
    <property type="entry name" value="FdhD"/>
</dbReference>
<reference evidence="4 5" key="1">
    <citation type="submission" date="2019-10" db="EMBL/GenBank/DDBJ databases">
        <title>Genomic analysis of Raineyella sp. CBA3103.</title>
        <authorList>
            <person name="Roh S.W."/>
        </authorList>
    </citation>
    <scope>NUCLEOTIDE SEQUENCE [LARGE SCALE GENOMIC DNA]</scope>
    <source>
        <strain evidence="4 5">CBA3103</strain>
    </source>
</reference>
<keyword evidence="1 3" id="KW-0963">Cytoplasm</keyword>
<dbReference type="GO" id="GO:0005737">
    <property type="term" value="C:cytoplasm"/>
    <property type="evidence" value="ECO:0007669"/>
    <property type="project" value="UniProtKB-SubCell"/>
</dbReference>
<dbReference type="RefSeq" id="WP_153571417.1">
    <property type="nucleotide sequence ID" value="NZ_CP045725.1"/>
</dbReference>